<dbReference type="Proteomes" id="UP000215509">
    <property type="component" value="Unassembled WGS sequence"/>
</dbReference>
<comment type="caution">
    <text evidence="1">The sequence shown here is derived from an EMBL/GenBank/DDBJ whole genome shotgun (WGS) entry which is preliminary data.</text>
</comment>
<dbReference type="EMBL" id="NMQW01000015">
    <property type="protein sequence ID" value="OXM86317.1"/>
    <property type="molecule type" value="Genomic_DNA"/>
</dbReference>
<proteinExistence type="predicted"/>
<name>A0A229URS0_9BACL</name>
<accession>A0A229URS0</accession>
<organism evidence="1 2">
    <name type="scientific">Paenibacillus rigui</name>
    <dbReference type="NCBI Taxonomy" id="554312"/>
    <lineage>
        <taxon>Bacteria</taxon>
        <taxon>Bacillati</taxon>
        <taxon>Bacillota</taxon>
        <taxon>Bacilli</taxon>
        <taxon>Bacillales</taxon>
        <taxon>Paenibacillaceae</taxon>
        <taxon>Paenibacillus</taxon>
    </lineage>
</organism>
<sequence>MVPTRRRTSNIYHPYSPAFVSEQVKSMNNYIDAASAAAESPIWPYPPTVSFVTWRTVSQGFFLFGSLARDARASWFRVCLPFAGFIRFGGRFSVTLDRYYILYGFIEAVGDIAGNRNNCFFLSILVDRNREAFGG</sequence>
<protein>
    <submittedName>
        <fullName evidence="1">Uncharacterized protein</fullName>
    </submittedName>
</protein>
<dbReference type="AlphaFoldDB" id="A0A229URS0"/>
<evidence type="ECO:0000313" key="1">
    <source>
        <dbReference type="EMBL" id="OXM86317.1"/>
    </source>
</evidence>
<reference evidence="1 2" key="1">
    <citation type="submission" date="2017-07" db="EMBL/GenBank/DDBJ databases">
        <title>Genome sequencing and assembly of Paenibacillus rigui.</title>
        <authorList>
            <person name="Mayilraj S."/>
        </authorList>
    </citation>
    <scope>NUCLEOTIDE SEQUENCE [LARGE SCALE GENOMIC DNA]</scope>
    <source>
        <strain evidence="1 2">JCM 16352</strain>
    </source>
</reference>
<evidence type="ECO:0000313" key="2">
    <source>
        <dbReference type="Proteomes" id="UP000215509"/>
    </source>
</evidence>
<gene>
    <name evidence="1" type="ORF">CF651_10300</name>
</gene>
<keyword evidence="2" id="KW-1185">Reference proteome</keyword>